<dbReference type="AlphaFoldDB" id="A0A917BRF9"/>
<sequence>MTLLLQLARQAVRRHGSPPPHGHATWNDDAHRELVSEVYARKEQFVEKAIATTATDRDLELYLLTAFENVLRDQARETERGKLIERLKTILTPLPRFVRAVQPHNAWRLDTAPDDVWQGDIGHLIRAASSLRRLAVTAWNTSGKTPGRTLDAIVRVCDAALREANGKVADPDLAQVVQICVAAAPLEPSRMEHATDSDDLATFEAASPPDGLADPDEPTPDDVAEVIWRVMAHDERRAIPHLESARGVATALGLPRRTAAAVSESARAKIRDATAAEIQAAVLDALVERSHAYTAALEGESL</sequence>
<protein>
    <submittedName>
        <fullName evidence="1">Uncharacterized protein</fullName>
    </submittedName>
</protein>
<reference evidence="1" key="1">
    <citation type="journal article" date="2014" name="Int. J. Syst. Evol. Microbiol.">
        <title>Complete genome sequence of Corynebacterium casei LMG S-19264T (=DSM 44701T), isolated from a smear-ripened cheese.</title>
        <authorList>
            <consortium name="US DOE Joint Genome Institute (JGI-PGF)"/>
            <person name="Walter F."/>
            <person name="Albersmeier A."/>
            <person name="Kalinowski J."/>
            <person name="Ruckert C."/>
        </authorList>
    </citation>
    <scope>NUCLEOTIDE SEQUENCE</scope>
    <source>
        <strain evidence="1">CGMCC 1.16067</strain>
    </source>
</reference>
<dbReference type="Proteomes" id="UP000649179">
    <property type="component" value="Unassembled WGS sequence"/>
</dbReference>
<dbReference type="EMBL" id="BMKQ01000001">
    <property type="protein sequence ID" value="GGF56195.1"/>
    <property type="molecule type" value="Genomic_DNA"/>
</dbReference>
<dbReference type="RefSeq" id="WP_188780736.1">
    <property type="nucleotide sequence ID" value="NZ_BMKQ01000001.1"/>
</dbReference>
<evidence type="ECO:0000313" key="2">
    <source>
        <dbReference type="Proteomes" id="UP000649179"/>
    </source>
</evidence>
<organism evidence="1 2">
    <name type="scientific">Marmoricola endophyticus</name>
    <dbReference type="NCBI Taxonomy" id="2040280"/>
    <lineage>
        <taxon>Bacteria</taxon>
        <taxon>Bacillati</taxon>
        <taxon>Actinomycetota</taxon>
        <taxon>Actinomycetes</taxon>
        <taxon>Propionibacteriales</taxon>
        <taxon>Nocardioidaceae</taxon>
        <taxon>Marmoricola</taxon>
    </lineage>
</organism>
<comment type="caution">
    <text evidence="1">The sequence shown here is derived from an EMBL/GenBank/DDBJ whole genome shotgun (WGS) entry which is preliminary data.</text>
</comment>
<proteinExistence type="predicted"/>
<accession>A0A917BRF9</accession>
<evidence type="ECO:0000313" key="1">
    <source>
        <dbReference type="EMBL" id="GGF56195.1"/>
    </source>
</evidence>
<reference evidence="1" key="2">
    <citation type="submission" date="2020-09" db="EMBL/GenBank/DDBJ databases">
        <authorList>
            <person name="Sun Q."/>
            <person name="Zhou Y."/>
        </authorList>
    </citation>
    <scope>NUCLEOTIDE SEQUENCE</scope>
    <source>
        <strain evidence="1">CGMCC 1.16067</strain>
    </source>
</reference>
<name>A0A917BRF9_9ACTN</name>
<gene>
    <name evidence="1" type="ORF">GCM10011519_32670</name>
</gene>
<keyword evidence="2" id="KW-1185">Reference proteome</keyword>